<keyword evidence="2" id="KW-1185">Reference proteome</keyword>
<proteinExistence type="predicted"/>
<name>A0A6A6VEX8_9PLEO</name>
<gene>
    <name evidence="1" type="ORF">M011DRAFT_525408</name>
</gene>
<dbReference type="EMBL" id="MU006569">
    <property type="protein sequence ID" value="KAF2748264.1"/>
    <property type="molecule type" value="Genomic_DNA"/>
</dbReference>
<accession>A0A6A6VEX8</accession>
<dbReference type="AlphaFoldDB" id="A0A6A6VEX8"/>
<sequence length="108" mass="12314">QPWKPCPSCYASRVEACCQPLYTFKICSPLLFTFPFFCFARLVKYSSPAFAIRASNLSIFSQYQRPTVTKTFSRAQTTLRRCLNAKETQKALLPQCGTSSVRRRLSLS</sequence>
<protein>
    <submittedName>
        <fullName evidence="1">Uncharacterized protein</fullName>
    </submittedName>
</protein>
<feature type="non-terminal residue" evidence="1">
    <location>
        <position position="1"/>
    </location>
</feature>
<evidence type="ECO:0000313" key="1">
    <source>
        <dbReference type="EMBL" id="KAF2748264.1"/>
    </source>
</evidence>
<evidence type="ECO:0000313" key="2">
    <source>
        <dbReference type="Proteomes" id="UP000799440"/>
    </source>
</evidence>
<dbReference type="Proteomes" id="UP000799440">
    <property type="component" value="Unassembled WGS sequence"/>
</dbReference>
<reference evidence="1" key="1">
    <citation type="journal article" date="2020" name="Stud. Mycol.">
        <title>101 Dothideomycetes genomes: a test case for predicting lifestyles and emergence of pathogens.</title>
        <authorList>
            <person name="Haridas S."/>
            <person name="Albert R."/>
            <person name="Binder M."/>
            <person name="Bloem J."/>
            <person name="Labutti K."/>
            <person name="Salamov A."/>
            <person name="Andreopoulos B."/>
            <person name="Baker S."/>
            <person name="Barry K."/>
            <person name="Bills G."/>
            <person name="Bluhm B."/>
            <person name="Cannon C."/>
            <person name="Castanera R."/>
            <person name="Culley D."/>
            <person name="Daum C."/>
            <person name="Ezra D."/>
            <person name="Gonzalez J."/>
            <person name="Henrissat B."/>
            <person name="Kuo A."/>
            <person name="Liang C."/>
            <person name="Lipzen A."/>
            <person name="Lutzoni F."/>
            <person name="Magnuson J."/>
            <person name="Mondo S."/>
            <person name="Nolan M."/>
            <person name="Ohm R."/>
            <person name="Pangilinan J."/>
            <person name="Park H.-J."/>
            <person name="Ramirez L."/>
            <person name="Alfaro M."/>
            <person name="Sun H."/>
            <person name="Tritt A."/>
            <person name="Yoshinaga Y."/>
            <person name="Zwiers L.-H."/>
            <person name="Turgeon B."/>
            <person name="Goodwin S."/>
            <person name="Spatafora J."/>
            <person name="Crous P."/>
            <person name="Grigoriev I."/>
        </authorList>
    </citation>
    <scope>NUCLEOTIDE SEQUENCE</scope>
    <source>
        <strain evidence="1">CBS 119925</strain>
    </source>
</reference>
<organism evidence="1 2">
    <name type="scientific">Sporormia fimetaria CBS 119925</name>
    <dbReference type="NCBI Taxonomy" id="1340428"/>
    <lineage>
        <taxon>Eukaryota</taxon>
        <taxon>Fungi</taxon>
        <taxon>Dikarya</taxon>
        <taxon>Ascomycota</taxon>
        <taxon>Pezizomycotina</taxon>
        <taxon>Dothideomycetes</taxon>
        <taxon>Pleosporomycetidae</taxon>
        <taxon>Pleosporales</taxon>
        <taxon>Sporormiaceae</taxon>
        <taxon>Sporormia</taxon>
    </lineage>
</organism>